<dbReference type="SUPFAM" id="SSF102712">
    <property type="entry name" value="JAB1/MPN domain"/>
    <property type="match status" value="1"/>
</dbReference>
<dbReference type="PROSITE" id="PS01302">
    <property type="entry name" value="UPF0758"/>
    <property type="match status" value="1"/>
</dbReference>
<dbReference type="PANTHER" id="PTHR30471:SF3">
    <property type="entry name" value="UPF0758 PROTEIN YEES-RELATED"/>
    <property type="match status" value="1"/>
</dbReference>
<organism evidence="8 9">
    <name type="scientific">Pseudoteredinibacter isoporae</name>
    <dbReference type="NCBI Taxonomy" id="570281"/>
    <lineage>
        <taxon>Bacteria</taxon>
        <taxon>Pseudomonadati</taxon>
        <taxon>Pseudomonadota</taxon>
        <taxon>Gammaproteobacteria</taxon>
        <taxon>Cellvibrionales</taxon>
        <taxon>Cellvibrionaceae</taxon>
        <taxon>Pseudoteredinibacter</taxon>
    </lineage>
</organism>
<dbReference type="CDD" id="cd08071">
    <property type="entry name" value="MPN_DUF2466"/>
    <property type="match status" value="1"/>
</dbReference>
<keyword evidence="2" id="KW-0479">Metal-binding</keyword>
<dbReference type="InterPro" id="IPR010994">
    <property type="entry name" value="RuvA_2-like"/>
</dbReference>
<keyword evidence="3" id="KW-0378">Hydrolase</keyword>
<evidence type="ECO:0000259" key="7">
    <source>
        <dbReference type="PROSITE" id="PS50249"/>
    </source>
</evidence>
<keyword evidence="9" id="KW-1185">Reference proteome</keyword>
<keyword evidence="5" id="KW-0482">Metalloprotease</keyword>
<dbReference type="InterPro" id="IPR037518">
    <property type="entry name" value="MPN"/>
</dbReference>
<evidence type="ECO:0000256" key="1">
    <source>
        <dbReference type="ARBA" id="ARBA00022670"/>
    </source>
</evidence>
<dbReference type="RefSeq" id="WP_166851329.1">
    <property type="nucleotide sequence ID" value="NZ_JAAONY010000001.1"/>
</dbReference>
<dbReference type="InterPro" id="IPR025657">
    <property type="entry name" value="RadC_JAB"/>
</dbReference>
<accession>A0A7X0JRQ9</accession>
<gene>
    <name evidence="8" type="ORF">HNR48_000696</name>
</gene>
<dbReference type="FunCoup" id="A0A7X0JRQ9">
    <property type="interactions" value="222"/>
</dbReference>
<keyword evidence="1" id="KW-0645">Protease</keyword>
<dbReference type="GO" id="GO:0008237">
    <property type="term" value="F:metallopeptidase activity"/>
    <property type="evidence" value="ECO:0007669"/>
    <property type="project" value="UniProtKB-KW"/>
</dbReference>
<dbReference type="NCBIfam" id="NF000642">
    <property type="entry name" value="PRK00024.1"/>
    <property type="match status" value="1"/>
</dbReference>
<dbReference type="Gene3D" id="3.40.140.10">
    <property type="entry name" value="Cytidine Deaminase, domain 2"/>
    <property type="match status" value="1"/>
</dbReference>
<evidence type="ECO:0000256" key="3">
    <source>
        <dbReference type="ARBA" id="ARBA00022801"/>
    </source>
</evidence>
<evidence type="ECO:0000256" key="2">
    <source>
        <dbReference type="ARBA" id="ARBA00022723"/>
    </source>
</evidence>
<dbReference type="EMBL" id="JACHHT010000001">
    <property type="protein sequence ID" value="MBB6520418.1"/>
    <property type="molecule type" value="Genomic_DNA"/>
</dbReference>
<proteinExistence type="inferred from homology"/>
<dbReference type="InterPro" id="IPR020891">
    <property type="entry name" value="UPF0758_CS"/>
</dbReference>
<keyword evidence="4" id="KW-0862">Zinc</keyword>
<sequence length="228" mass="25459">MSIRDWPVAERPREKLRLRGAGALSDAELLALFLRTGTRGASAVDVARGVLLHFGGWRALLESREDEFCAQPGLGQASFSLLQAVQEISRRHLREALERDQVFSNPETVRRFLRANLRHRQREVFAVLLMDSQYRLIHFEELFQGTVDSAQVFPRELVKLTLSHNAAAVIVAHNHPSGINEPSQADCLITGRIQEALSLVGVRLLDHLIVGDGEEVSLAERGFVKGHC</sequence>
<dbReference type="PANTHER" id="PTHR30471">
    <property type="entry name" value="DNA REPAIR PROTEIN RADC"/>
    <property type="match status" value="1"/>
</dbReference>
<dbReference type="SUPFAM" id="SSF47781">
    <property type="entry name" value="RuvA domain 2-like"/>
    <property type="match status" value="1"/>
</dbReference>
<evidence type="ECO:0000313" key="9">
    <source>
        <dbReference type="Proteomes" id="UP000528457"/>
    </source>
</evidence>
<dbReference type="InParanoid" id="A0A7X0JRQ9"/>
<dbReference type="PROSITE" id="PS50249">
    <property type="entry name" value="MPN"/>
    <property type="match status" value="1"/>
</dbReference>
<dbReference type="InterPro" id="IPR001405">
    <property type="entry name" value="UPF0758"/>
</dbReference>
<dbReference type="Pfam" id="PF04002">
    <property type="entry name" value="RadC"/>
    <property type="match status" value="1"/>
</dbReference>
<dbReference type="NCBIfam" id="TIGR00608">
    <property type="entry name" value="radc"/>
    <property type="match status" value="1"/>
</dbReference>
<comment type="caution">
    <text evidence="8">The sequence shown here is derived from an EMBL/GenBank/DDBJ whole genome shotgun (WGS) entry which is preliminary data.</text>
</comment>
<evidence type="ECO:0000256" key="5">
    <source>
        <dbReference type="ARBA" id="ARBA00023049"/>
    </source>
</evidence>
<dbReference type="AlphaFoldDB" id="A0A7X0JRQ9"/>
<dbReference type="GO" id="GO:0006508">
    <property type="term" value="P:proteolysis"/>
    <property type="evidence" value="ECO:0007669"/>
    <property type="project" value="UniProtKB-KW"/>
</dbReference>
<evidence type="ECO:0000313" key="8">
    <source>
        <dbReference type="EMBL" id="MBB6520418.1"/>
    </source>
</evidence>
<reference evidence="8 9" key="1">
    <citation type="submission" date="2020-08" db="EMBL/GenBank/DDBJ databases">
        <title>Genomic Encyclopedia of Type Strains, Phase IV (KMG-IV): sequencing the most valuable type-strain genomes for metagenomic binning, comparative biology and taxonomic classification.</title>
        <authorList>
            <person name="Goeker M."/>
        </authorList>
    </citation>
    <scope>NUCLEOTIDE SEQUENCE [LARGE SCALE GENOMIC DNA]</scope>
    <source>
        <strain evidence="8 9">DSM 22368</strain>
    </source>
</reference>
<dbReference type="Pfam" id="PF20582">
    <property type="entry name" value="UPF0758_N"/>
    <property type="match status" value="1"/>
</dbReference>
<protein>
    <submittedName>
        <fullName evidence="8">DNA repair protein RadC</fullName>
    </submittedName>
</protein>
<dbReference type="InterPro" id="IPR046778">
    <property type="entry name" value="UPF0758_N"/>
</dbReference>
<feature type="domain" description="MPN" evidence="7">
    <location>
        <begin position="102"/>
        <end position="224"/>
    </location>
</feature>
<name>A0A7X0JRQ9_9GAMM</name>
<evidence type="ECO:0000256" key="4">
    <source>
        <dbReference type="ARBA" id="ARBA00022833"/>
    </source>
</evidence>
<dbReference type="Proteomes" id="UP000528457">
    <property type="component" value="Unassembled WGS sequence"/>
</dbReference>
<dbReference type="GO" id="GO:0046872">
    <property type="term" value="F:metal ion binding"/>
    <property type="evidence" value="ECO:0007669"/>
    <property type="project" value="UniProtKB-KW"/>
</dbReference>
<comment type="similarity">
    <text evidence="6">Belongs to the UPF0758 family.</text>
</comment>
<evidence type="ECO:0000256" key="6">
    <source>
        <dbReference type="RuleBase" id="RU003797"/>
    </source>
</evidence>